<keyword evidence="3 7" id="KW-0812">Transmembrane</keyword>
<dbReference type="AlphaFoldDB" id="A0A8I6RDI5"/>
<sequence length="608" mass="68820">MKSNRKLLLIKAYYFLTHGGCAPIAPFLPIIGRQMGFSSLFTGFIFAGVPIASVIAKFLIGNANRLYHCQKISFLALILVQTVSYFGVQYVPPLPTVRDSVTEVKCSNETFINICSGNILTDKYIDNFTTTYINRNLYCMITLQKKDFLVQQIIKNITLNTDEDNYDIKEDTEIHNASYAFKYRSYWEPGYYPIKVSIAANSFHYEDNCITMKINWFATHELKWLNPKCNIETTSVCNFHCGEIFYEFIHKPPVMSDKKVYNFHQFWLFLTVVVIGNSAFQINNSIGNSMCLNFLGEDWEQFANVRLWGSLGTGVISVISGFLIDKLSEGSTVKDMSIAFYISLGVYLTDFLVCFKLKMKKKDSQTALTTLSSNIDARNVPAIVFVLWCALVGFYTTISDNFLFWYLEDIAAANESDLSLMKTIEGLILVIRTHLGDFPAFFCFGWLLKNIGRMHLMTFVLFAFGVSFILYSYITNLWLSLPIAILDGLSFGLHSAIITLFGNAARRTGSDTNVENTLYGYFNSLGISIGGVIGGYLMQTYSGSLVFWIFGLSALSFCLLYAVIQLCLRIFLRGVKKEETPKQNDLEETDKSSINTDEEDTNNSHTKL</sequence>
<dbReference type="SUPFAM" id="SSF103473">
    <property type="entry name" value="MFS general substrate transporter"/>
    <property type="match status" value="1"/>
</dbReference>
<dbReference type="Proteomes" id="UP000494040">
    <property type="component" value="Unassembled WGS sequence"/>
</dbReference>
<dbReference type="InterPro" id="IPR024989">
    <property type="entry name" value="MFS_assoc_dom"/>
</dbReference>
<feature type="transmembrane region" description="Helical" evidence="7">
    <location>
        <begin position="427"/>
        <end position="448"/>
    </location>
</feature>
<feature type="transmembrane region" description="Helical" evidence="7">
    <location>
        <begin position="545"/>
        <end position="572"/>
    </location>
</feature>
<feature type="transmembrane region" description="Helical" evidence="7">
    <location>
        <begin position="72"/>
        <end position="91"/>
    </location>
</feature>
<feature type="transmembrane region" description="Helical" evidence="7">
    <location>
        <begin position="455"/>
        <end position="474"/>
    </location>
</feature>
<comment type="similarity">
    <text evidence="2">Belongs to the major facilitator superfamily. MFSD6 family.</text>
</comment>
<dbReference type="EnsemblMetazoa" id="XM_014388414.2">
    <property type="protein sequence ID" value="XP_014243900.1"/>
    <property type="gene ID" value="LOC106663526"/>
</dbReference>
<feature type="transmembrane region" description="Helical" evidence="7">
    <location>
        <begin position="517"/>
        <end position="539"/>
    </location>
</feature>
<dbReference type="PANTHER" id="PTHR16172">
    <property type="entry name" value="MAJOR FACILITATOR SUPERFAMILY DOMAIN-CONTAINING PROTEIN 6-LIKE"/>
    <property type="match status" value="1"/>
</dbReference>
<dbReference type="GeneID" id="106663526"/>
<feature type="domain" description="Major facilitator superfamily associated" evidence="8">
    <location>
        <begin position="9"/>
        <end position="547"/>
    </location>
</feature>
<dbReference type="GO" id="GO:0016020">
    <property type="term" value="C:membrane"/>
    <property type="evidence" value="ECO:0007669"/>
    <property type="project" value="UniProtKB-SubCell"/>
</dbReference>
<feature type="transmembrane region" description="Helical" evidence="7">
    <location>
        <begin position="12"/>
        <end position="31"/>
    </location>
</feature>
<organism evidence="9 10">
    <name type="scientific">Cimex lectularius</name>
    <name type="common">Bed bug</name>
    <name type="synonym">Acanthia lectularia</name>
    <dbReference type="NCBI Taxonomy" id="79782"/>
    <lineage>
        <taxon>Eukaryota</taxon>
        <taxon>Metazoa</taxon>
        <taxon>Ecdysozoa</taxon>
        <taxon>Arthropoda</taxon>
        <taxon>Hexapoda</taxon>
        <taxon>Insecta</taxon>
        <taxon>Pterygota</taxon>
        <taxon>Neoptera</taxon>
        <taxon>Paraneoptera</taxon>
        <taxon>Hemiptera</taxon>
        <taxon>Heteroptera</taxon>
        <taxon>Panheteroptera</taxon>
        <taxon>Cimicomorpha</taxon>
        <taxon>Cimicidae</taxon>
        <taxon>Cimex</taxon>
    </lineage>
</organism>
<evidence type="ECO:0000256" key="2">
    <source>
        <dbReference type="ARBA" id="ARBA00005241"/>
    </source>
</evidence>
<reference evidence="9" key="1">
    <citation type="submission" date="2022-01" db="UniProtKB">
        <authorList>
            <consortium name="EnsemblMetazoa"/>
        </authorList>
    </citation>
    <scope>IDENTIFICATION</scope>
</reference>
<feature type="transmembrane region" description="Helical" evidence="7">
    <location>
        <begin position="480"/>
        <end position="505"/>
    </location>
</feature>
<evidence type="ECO:0000313" key="10">
    <source>
        <dbReference type="Proteomes" id="UP000494040"/>
    </source>
</evidence>
<evidence type="ECO:0000256" key="1">
    <source>
        <dbReference type="ARBA" id="ARBA00004141"/>
    </source>
</evidence>
<dbReference type="OMA" id="WIMKIRE"/>
<keyword evidence="5 7" id="KW-0472">Membrane</keyword>
<feature type="compositionally biased region" description="Basic and acidic residues" evidence="6">
    <location>
        <begin position="582"/>
        <end position="591"/>
    </location>
</feature>
<feature type="transmembrane region" description="Helical" evidence="7">
    <location>
        <begin position="266"/>
        <end position="286"/>
    </location>
</feature>
<feature type="transmembrane region" description="Helical" evidence="7">
    <location>
        <begin position="37"/>
        <end position="60"/>
    </location>
</feature>
<protein>
    <recommendedName>
        <fullName evidence="8">Major facilitator superfamily associated domain-containing protein</fullName>
    </recommendedName>
</protein>
<dbReference type="PANTHER" id="PTHR16172:SF30">
    <property type="entry name" value="SUGAR BABY, ISOFORM C"/>
    <property type="match status" value="1"/>
</dbReference>
<feature type="transmembrane region" description="Helical" evidence="7">
    <location>
        <begin position="382"/>
        <end position="407"/>
    </location>
</feature>
<dbReference type="KEGG" id="clec:106663526"/>
<comment type="subcellular location">
    <subcellularLocation>
        <location evidence="1">Membrane</location>
        <topology evidence="1">Multi-pass membrane protein</topology>
    </subcellularLocation>
</comment>
<evidence type="ECO:0000256" key="7">
    <source>
        <dbReference type="SAM" id="Phobius"/>
    </source>
</evidence>
<dbReference type="Gene3D" id="1.20.1250.20">
    <property type="entry name" value="MFS general substrate transporter like domains"/>
    <property type="match status" value="3"/>
</dbReference>
<dbReference type="Pfam" id="PF12832">
    <property type="entry name" value="MFS_1_like"/>
    <property type="match status" value="1"/>
</dbReference>
<proteinExistence type="inferred from homology"/>
<evidence type="ECO:0000256" key="4">
    <source>
        <dbReference type="ARBA" id="ARBA00022989"/>
    </source>
</evidence>
<dbReference type="OrthoDB" id="515887at2759"/>
<dbReference type="EnsemblMetazoa" id="XM_014388415.2">
    <property type="protein sequence ID" value="XP_014243901.1"/>
    <property type="gene ID" value="LOC106663526"/>
</dbReference>
<name>A0A8I6RDI5_CIMLE</name>
<evidence type="ECO:0000259" key="8">
    <source>
        <dbReference type="Pfam" id="PF12832"/>
    </source>
</evidence>
<evidence type="ECO:0000313" key="9">
    <source>
        <dbReference type="EnsemblMetazoa" id="XP_014243901.1"/>
    </source>
</evidence>
<keyword evidence="4 7" id="KW-1133">Transmembrane helix</keyword>
<dbReference type="InterPro" id="IPR036259">
    <property type="entry name" value="MFS_trans_sf"/>
</dbReference>
<keyword evidence="10" id="KW-1185">Reference proteome</keyword>
<feature type="region of interest" description="Disordered" evidence="6">
    <location>
        <begin position="582"/>
        <end position="608"/>
    </location>
</feature>
<dbReference type="RefSeq" id="XP_014243900.1">
    <property type="nucleotide sequence ID" value="XM_014388414.2"/>
</dbReference>
<dbReference type="InterPro" id="IPR051717">
    <property type="entry name" value="MFS_MFSD6"/>
</dbReference>
<evidence type="ECO:0000256" key="3">
    <source>
        <dbReference type="ARBA" id="ARBA00022692"/>
    </source>
</evidence>
<feature type="transmembrane region" description="Helical" evidence="7">
    <location>
        <begin position="307"/>
        <end position="324"/>
    </location>
</feature>
<accession>A0A8I6RDI5</accession>
<evidence type="ECO:0000256" key="5">
    <source>
        <dbReference type="ARBA" id="ARBA00023136"/>
    </source>
</evidence>
<evidence type="ECO:0000256" key="6">
    <source>
        <dbReference type="SAM" id="MobiDB-lite"/>
    </source>
</evidence>
<dbReference type="RefSeq" id="XP_014243901.1">
    <property type="nucleotide sequence ID" value="XM_014388415.2"/>
</dbReference>
<feature type="transmembrane region" description="Helical" evidence="7">
    <location>
        <begin position="336"/>
        <end position="355"/>
    </location>
</feature>